<reference evidence="2 3" key="1">
    <citation type="submission" date="2023-08" db="EMBL/GenBank/DDBJ databases">
        <title>Black Yeasts Isolated from many extreme environments.</title>
        <authorList>
            <person name="Coleine C."/>
            <person name="Stajich J.E."/>
            <person name="Selbmann L."/>
        </authorList>
    </citation>
    <scope>NUCLEOTIDE SEQUENCE [LARGE SCALE GENOMIC DNA]</scope>
    <source>
        <strain evidence="2 3">CCFEE 5910</strain>
    </source>
</reference>
<feature type="region of interest" description="Disordered" evidence="1">
    <location>
        <begin position="905"/>
        <end position="944"/>
    </location>
</feature>
<dbReference type="EMBL" id="JAVRRJ010000014">
    <property type="protein sequence ID" value="KAK5080498.1"/>
    <property type="molecule type" value="Genomic_DNA"/>
</dbReference>
<proteinExistence type="predicted"/>
<dbReference type="PANTHER" id="PTHR37535:SF3">
    <property type="entry name" value="FLUG DOMAIN-CONTAINING PROTEIN"/>
    <property type="match status" value="1"/>
</dbReference>
<dbReference type="Pfam" id="PF11917">
    <property type="entry name" value="DUF3435"/>
    <property type="match status" value="1"/>
</dbReference>
<dbReference type="InterPro" id="IPR021842">
    <property type="entry name" value="DUF3435"/>
</dbReference>
<feature type="compositionally biased region" description="Basic residues" evidence="1">
    <location>
        <begin position="914"/>
        <end position="933"/>
    </location>
</feature>
<dbReference type="Proteomes" id="UP001309876">
    <property type="component" value="Unassembled WGS sequence"/>
</dbReference>
<comment type="caution">
    <text evidence="2">The sequence shown here is derived from an EMBL/GenBank/DDBJ whole genome shotgun (WGS) entry which is preliminary data.</text>
</comment>
<feature type="region of interest" description="Disordered" evidence="1">
    <location>
        <begin position="790"/>
        <end position="841"/>
    </location>
</feature>
<sequence length="944" mass="108399">MECSHATIADPVDADMLSVTSDAETLVSRPPGKTARDVARDQIRQARQYQQQIEHTTTSVVRKPIVAGTSKFYDTILREWDLFAADYRGSKDPRNLKTAKNFVLYFTQGRQGRNEPGGRLTVTYTYTAWKSFMAAWSRQHHTSFTKSHQDTILNFIKGGEAGSPSLSRKMRPKRNFTRNDFLACIMQLWQNDWYDFDHERYRVGLHLLLLLHCNTSARRAEYEREWTYADINVNVVWLDQAKQPQLVIDFQRTKAKGLQDWESEQPQHMLYELVDLPFYCNSVLFFMAAALADDALRDYHTWDSICDISKPDKKKHITLHWHPDKADWPIFPRSLRQGQLDHTRTSSSLTSKALVDLGYRAGFQDNVVLHAARREVLLQVDNYGYSCNERMRFAAHVNSDTYRRSYQTAMPMVDGQASYFHFQATSTELHDLRRSYGWSQNPYHQPMLKEALRQAARENVKDSKDSEDQDREASPVDAKERQKDYDLWRQQRDRLIREQNKQVESSEPHAQVYESNFSQARKLMPERDRLATSLFCEGSLRDVVGRKVMHDLIALCGTQTRKAHCATLNKSGLTCDVCRIKCMPHEEHKWWSHVYHCRKRSEKNTGSFAEFCFFCFQWYDNHDDWAAHAQTHIDQPPLHCSMATFRHNVIRPGLCPACLGHGEYHQHLNLTNWKRHIQDHVLRGKSTACPHPGCRQLSAMNSRVTFLEHLADAHDIRLDKGKRPKALNASTMCDTAHQPTAVSFVHTDAAHFAKLGLHDRNVELGSQQPQQQRADEVDLVDCDVVDRLDETDEEISVSEQGDGPTRPGSPAARDDKDHHTSDGIKCTGAKIPQNRPTDSAREETCGIAEPISAVEHRFCSGGAQQERSRKKTNVMVIVPPVPDSWRNVPLMDDDGESIALSAGKAMSPRNIRTQSRRGRPRGSRNRATLRRERRLATLTKTTNP</sequence>
<name>A0AAN7PHK4_9EURO</name>
<keyword evidence="3" id="KW-1185">Reference proteome</keyword>
<accession>A0AAN7PHK4</accession>
<dbReference type="PANTHER" id="PTHR37535">
    <property type="entry name" value="FLUG DOMAIN PROTEIN"/>
    <property type="match status" value="1"/>
</dbReference>
<dbReference type="AlphaFoldDB" id="A0AAN7PHK4"/>
<evidence type="ECO:0000313" key="2">
    <source>
        <dbReference type="EMBL" id="KAK5080498.1"/>
    </source>
</evidence>
<evidence type="ECO:0000256" key="1">
    <source>
        <dbReference type="SAM" id="MobiDB-lite"/>
    </source>
</evidence>
<protein>
    <submittedName>
        <fullName evidence="2">Uncharacterized protein</fullName>
    </submittedName>
</protein>
<gene>
    <name evidence="2" type="ORF">LTR05_008609</name>
</gene>
<feature type="compositionally biased region" description="Basic and acidic residues" evidence="1">
    <location>
        <begin position="812"/>
        <end position="822"/>
    </location>
</feature>
<feature type="region of interest" description="Disordered" evidence="1">
    <location>
        <begin position="454"/>
        <end position="484"/>
    </location>
</feature>
<organism evidence="2 3">
    <name type="scientific">Lithohypha guttulata</name>
    <dbReference type="NCBI Taxonomy" id="1690604"/>
    <lineage>
        <taxon>Eukaryota</taxon>
        <taxon>Fungi</taxon>
        <taxon>Dikarya</taxon>
        <taxon>Ascomycota</taxon>
        <taxon>Pezizomycotina</taxon>
        <taxon>Eurotiomycetes</taxon>
        <taxon>Chaetothyriomycetidae</taxon>
        <taxon>Chaetothyriales</taxon>
        <taxon>Trichomeriaceae</taxon>
        <taxon>Lithohypha</taxon>
    </lineage>
</organism>
<evidence type="ECO:0000313" key="3">
    <source>
        <dbReference type="Proteomes" id="UP001309876"/>
    </source>
</evidence>